<dbReference type="GeneID" id="80100048"/>
<evidence type="ECO:0000313" key="1">
    <source>
        <dbReference type="EMBL" id="QYC95293.1"/>
    </source>
</evidence>
<accession>A0A9E6Q6W1</accession>
<protein>
    <submittedName>
        <fullName evidence="1">Uncharacterized protein</fullName>
    </submittedName>
</protein>
<name>A0A9E6Q6W1_9CAUD</name>
<proteinExistence type="predicted"/>
<organism evidence="1 2">
    <name type="scientific">Pseudomonas phage PhL_UNISO_PA-DSM_ph0034</name>
    <dbReference type="NCBI Taxonomy" id="2812900"/>
    <lineage>
        <taxon>Viruses</taxon>
        <taxon>Duplodnaviria</taxon>
        <taxon>Heunggongvirae</taxon>
        <taxon>Uroviricota</taxon>
        <taxon>Caudoviricetes</taxon>
        <taxon>Vandenendeviridae</taxon>
        <taxon>Skurskavirinae</taxon>
        <taxon>Pakpunavirus</taxon>
        <taxon>Pakpunavirus ph0034</taxon>
    </lineage>
</organism>
<reference evidence="1 2" key="1">
    <citation type="journal article" date="2022" name="Future Microbiol.">
        <title>Characterization and in vitro testing of newly isolated lytic bacteriophages for the biocontrol of Pseudomonas aeruginosa.</title>
        <authorList>
            <person name="Harada L.K."/>
            <person name="Silva E.C."/>
            <person name="Rossi F.P."/>
            <person name="Cieza B."/>
            <person name="Oliveira T.J."/>
            <person name="Pereira C."/>
            <person name="Tomazetto G."/>
            <person name="Silva B.B."/>
            <person name="Squina F.M."/>
            <person name="Vila M.M."/>
            <person name="Setubal J.C."/>
            <person name="Ha T."/>
            <person name="da Silva A.M."/>
            <person name="Balcao V.M."/>
        </authorList>
    </citation>
    <scope>NUCLEOTIDE SEQUENCE [LARGE SCALE GENOMIC DNA]</scope>
</reference>
<keyword evidence="2" id="KW-1185">Reference proteome</keyword>
<evidence type="ECO:0000313" key="2">
    <source>
        <dbReference type="Proteomes" id="UP001054841"/>
    </source>
</evidence>
<dbReference type="EMBL" id="MW526259">
    <property type="protein sequence ID" value="QYC95293.1"/>
    <property type="molecule type" value="Genomic_DNA"/>
</dbReference>
<dbReference type="RefSeq" id="YP_010763329.1">
    <property type="nucleotide sequence ID" value="NC_073610.1"/>
</dbReference>
<sequence length="29" mass="3259">MPHRRGAALTGGSLCCFWRIEIDYHLLAA</sequence>
<dbReference type="Proteomes" id="UP001054841">
    <property type="component" value="Segment"/>
</dbReference>
<dbReference type="KEGG" id="vg:80100048"/>